<keyword evidence="2" id="KW-1185">Reference proteome</keyword>
<reference evidence="1 2" key="1">
    <citation type="submission" date="2018-12" db="EMBL/GenBank/DDBJ databases">
        <title>Genome sequencing of Prevotella sp. KCOM 3155 (= JS262).</title>
        <authorList>
            <person name="Kook J.-K."/>
            <person name="Park S.-N."/>
            <person name="Lim Y.K."/>
        </authorList>
    </citation>
    <scope>NUCLEOTIDE SEQUENCE [LARGE SCALE GENOMIC DNA]</scope>
    <source>
        <strain evidence="1 2">KCOM 3155</strain>
    </source>
</reference>
<dbReference type="Proteomes" id="UP000278983">
    <property type="component" value="Unassembled WGS sequence"/>
</dbReference>
<evidence type="ECO:0000313" key="2">
    <source>
        <dbReference type="Proteomes" id="UP000278983"/>
    </source>
</evidence>
<dbReference type="AlphaFoldDB" id="A0A432LMS5"/>
<evidence type="ECO:0000313" key="1">
    <source>
        <dbReference type="EMBL" id="RUL60092.1"/>
    </source>
</evidence>
<dbReference type="EMBL" id="RYYU01000001">
    <property type="protein sequence ID" value="RUL60092.1"/>
    <property type="molecule type" value="Genomic_DNA"/>
</dbReference>
<comment type="caution">
    <text evidence="1">The sequence shown here is derived from an EMBL/GenBank/DDBJ whole genome shotgun (WGS) entry which is preliminary data.</text>
</comment>
<gene>
    <name evidence="1" type="ORF">EHV08_10290</name>
</gene>
<sequence>MKTYHLKQLSLNNFRTLPKAKAINSLKSLSNIIEIRDVVDCVKRIYSTIPNDIEGILYPKTLSELCKKPSIFFRPTSVLGEINWILSYMRGQWSNIAWFARKKIQFENCFLLGDYQESHNIIEEVKNKLGVSLWYYETKCLLYEYEGESQKCLTFISETLHSCKKNNNYILSVLYNIYERTQKKLSPYKFDEDLNALYKRNRTELHKDYYKYVLFRLNYYNQYANTDLSLPIMFESLAALVDRYLILVSVIKSVLVKDPYNKDLIAKGCYLFNKTKDKSLHSVIALTGRKIEGYYNQRYIDMLDCYYSGEYAKCCDYAKYIIEENPACCFDSFIFYTRSLIYLKQGYETPYKQAPNAPVNSISKGIYDVLTYKNVEENLYALYQFNKNIYSFTIAAGLDSFYKIESNEHVNHRLTLMNIMYYDPIFSRMWDDVDGAISYIEEYKLHDINSVACDIWQKRIRNEQVDILSLPLHIAEPINAEYYYKRNMFSDAFKHAENLYKSAKEYVPIRQTAVAKMIDCLFRDQNVQKAINLYVDYYVKDVASVAKVDTSSIIQMLQDKLYEGIRRNIDLLIFVILTCKESVDKSFILLELCELNHINKPSELTKVIDVNSIGKEKVELLFFLLNNDEILKHYSIIDSFKERLSERKNLLQYNISLNSQKKEVYQEQLKKIDDALLVYNLSRNMDENKIYANEDAIINYKLAEIDGLFNRYKLLVDTVVSQRKNIYVVNFNGSSFFDNSKGYEEKTNTKISINSNGLYEVFNNLYCEIKEQFLNSDYGLVAYLSTRVRHGELESMLRPEMGQRNLILQIKDEEYQNDVYWTDTYNLNSTEHQIVNNALKEFSKSFDNAVTYLIKQKLQIYDKKDKPNGLFVYDATAEECAFKAMEFGLSLKLKNGDKYLFCQQMFKWLWEKTEQSLENIRNYINKDFMNAILFSIETFESTIKDRMPDGYARTDMLSQIRSATEAINLKIRKISRWFNVSQPKLEDVDFKAISHQVYNTIKLSNTNCETDDQLSIKGETFMIKSNYVMHYADIMRNIFYNMFKHSVDAIDGKRHFTLNIEITPDEVRYKFVNETSEDPNKLNMIFKEKLQNTSSAIGEGGSGIAKINKILKQDLDCKENSIAMNAVEGLCMTNVTIKLCNFKVK</sequence>
<name>A0A432LMS5_9BACT</name>
<dbReference type="OrthoDB" id="7833808at2"/>
<accession>A0A432LMS5</accession>
<dbReference type="RefSeq" id="WP_126679186.1">
    <property type="nucleotide sequence ID" value="NZ_RYYU01000001.1"/>
</dbReference>
<proteinExistence type="predicted"/>
<organism evidence="1 2">
    <name type="scientific">Prevotella koreensis</name>
    <dbReference type="NCBI Taxonomy" id="2490854"/>
    <lineage>
        <taxon>Bacteria</taxon>
        <taxon>Pseudomonadati</taxon>
        <taxon>Bacteroidota</taxon>
        <taxon>Bacteroidia</taxon>
        <taxon>Bacteroidales</taxon>
        <taxon>Prevotellaceae</taxon>
        <taxon>Prevotella</taxon>
    </lineage>
</organism>
<protein>
    <submittedName>
        <fullName evidence="1">Uncharacterized protein</fullName>
    </submittedName>
</protein>